<feature type="domain" description="Nitroreductase" evidence="6">
    <location>
        <begin position="39"/>
        <end position="193"/>
    </location>
</feature>
<evidence type="ECO:0000256" key="1">
    <source>
        <dbReference type="ARBA" id="ARBA00008366"/>
    </source>
</evidence>
<dbReference type="GO" id="GO:0016491">
    <property type="term" value="F:oxidoreductase activity"/>
    <property type="evidence" value="ECO:0007669"/>
    <property type="project" value="UniProtKB-KW"/>
</dbReference>
<evidence type="ECO:0000256" key="5">
    <source>
        <dbReference type="SAM" id="MobiDB-lite"/>
    </source>
</evidence>
<comment type="similarity">
    <text evidence="1">Belongs to the flavin oxidoreductase frp family.</text>
</comment>
<evidence type="ECO:0000256" key="4">
    <source>
        <dbReference type="ARBA" id="ARBA00023002"/>
    </source>
</evidence>
<feature type="region of interest" description="Disordered" evidence="5">
    <location>
        <begin position="1"/>
        <end position="25"/>
    </location>
</feature>
<evidence type="ECO:0000259" key="6">
    <source>
        <dbReference type="Pfam" id="PF00881"/>
    </source>
</evidence>
<gene>
    <name evidence="7" type="ORF">CLV85_1157</name>
</gene>
<dbReference type="EMBL" id="PGFH01000001">
    <property type="protein sequence ID" value="PJJ81971.1"/>
    <property type="molecule type" value="Genomic_DNA"/>
</dbReference>
<name>A0A2M9D8E3_9MICO</name>
<dbReference type="AlphaFoldDB" id="A0A2M9D8E3"/>
<dbReference type="Proteomes" id="UP000231742">
    <property type="component" value="Unassembled WGS sequence"/>
</dbReference>
<dbReference type="SUPFAM" id="SSF55469">
    <property type="entry name" value="FMN-dependent nitroreductase-like"/>
    <property type="match status" value="1"/>
</dbReference>
<dbReference type="RefSeq" id="WP_100388610.1">
    <property type="nucleotide sequence ID" value="NZ_BMZU01000001.1"/>
</dbReference>
<feature type="compositionally biased region" description="Low complexity" evidence="5">
    <location>
        <begin position="1"/>
        <end position="17"/>
    </location>
</feature>
<dbReference type="InterPro" id="IPR000415">
    <property type="entry name" value="Nitroreductase-like"/>
</dbReference>
<keyword evidence="4" id="KW-0560">Oxidoreductase</keyword>
<dbReference type="InterPro" id="IPR016446">
    <property type="entry name" value="Flavin_OxRdtase_Frp"/>
</dbReference>
<keyword evidence="8" id="KW-1185">Reference proteome</keyword>
<reference evidence="7 8" key="1">
    <citation type="submission" date="2017-11" db="EMBL/GenBank/DDBJ databases">
        <title>Genomic Encyclopedia of Archaeal and Bacterial Type Strains, Phase II (KMG-II): From Individual Species to Whole Genera.</title>
        <authorList>
            <person name="Goeker M."/>
        </authorList>
    </citation>
    <scope>NUCLEOTIDE SEQUENCE [LARGE SCALE GENOMIC DNA]</scope>
    <source>
        <strain evidence="7 8">DSM 16400</strain>
    </source>
</reference>
<dbReference type="CDD" id="cd02146">
    <property type="entry name" value="NfsA-like"/>
    <property type="match status" value="1"/>
</dbReference>
<organism evidence="7 8">
    <name type="scientific">Salinibacterium amurskyense</name>
    <dbReference type="NCBI Taxonomy" id="205941"/>
    <lineage>
        <taxon>Bacteria</taxon>
        <taxon>Bacillati</taxon>
        <taxon>Actinomycetota</taxon>
        <taxon>Actinomycetes</taxon>
        <taxon>Micrococcales</taxon>
        <taxon>Microbacteriaceae</taxon>
        <taxon>Salinibacterium</taxon>
    </lineage>
</organism>
<evidence type="ECO:0000313" key="7">
    <source>
        <dbReference type="EMBL" id="PJJ81971.1"/>
    </source>
</evidence>
<dbReference type="Gene3D" id="3.40.109.10">
    <property type="entry name" value="NADH Oxidase"/>
    <property type="match status" value="1"/>
</dbReference>
<evidence type="ECO:0000256" key="3">
    <source>
        <dbReference type="ARBA" id="ARBA00022643"/>
    </source>
</evidence>
<keyword evidence="2" id="KW-0285">Flavoprotein</keyword>
<dbReference type="PANTHER" id="PTHR43425">
    <property type="entry name" value="OXYGEN-INSENSITIVE NADPH NITROREDUCTASE"/>
    <property type="match status" value="1"/>
</dbReference>
<accession>A0A2M9D8E3</accession>
<evidence type="ECO:0000256" key="2">
    <source>
        <dbReference type="ARBA" id="ARBA00022630"/>
    </source>
</evidence>
<comment type="caution">
    <text evidence="7">The sequence shown here is derived from an EMBL/GenBank/DDBJ whole genome shotgun (WGS) entry which is preliminary data.</text>
</comment>
<dbReference type="InterPro" id="IPR029479">
    <property type="entry name" value="Nitroreductase"/>
</dbReference>
<dbReference type="OrthoDB" id="3181400at2"/>
<keyword evidence="3" id="KW-0288">FMN</keyword>
<proteinExistence type="inferred from homology"/>
<sequence>MTLGSTHTAPTHTAPTTRIEQEQREISPEFVTDTIKVLTSHESIRSFEETPLAAEVLEAILVSARSAPTSSNLQAFSIIVVEDAERRARLAHLVGDQRYVAEAPVMLIFCADVSRFHYLAERQGRAFGADNLEMFLTASVDATLALQNALVAAESLGLGTVPIGSVRNSPSAIAEELGLPQGVFAVAGLTIGYPKEGVRRGTKPRLSSEAVVHREQYSSADVEKHVREYDDVMIANGLYAGRQVGGGAADIPDAEYGWAEHTARRTSKPDGVTGPSAALRDHLKAEVEARGFPIR</sequence>
<protein>
    <submittedName>
        <fullName evidence="7">Nitroreductase</fullName>
    </submittedName>
</protein>
<evidence type="ECO:0000313" key="8">
    <source>
        <dbReference type="Proteomes" id="UP000231742"/>
    </source>
</evidence>
<dbReference type="Pfam" id="PF00881">
    <property type="entry name" value="Nitroreductase"/>
    <property type="match status" value="1"/>
</dbReference>
<dbReference type="PANTHER" id="PTHR43425:SF2">
    <property type="entry name" value="OXYGEN-INSENSITIVE NADPH NITROREDUCTASE"/>
    <property type="match status" value="1"/>
</dbReference>